<accession>W0REP9</accession>
<dbReference type="OrthoDB" id="9884323at2"/>
<feature type="signal peptide" evidence="1">
    <location>
        <begin position="1"/>
        <end position="21"/>
    </location>
</feature>
<protein>
    <recommendedName>
        <fullName evidence="4">Lipoprotein</fullName>
    </recommendedName>
</protein>
<evidence type="ECO:0000256" key="1">
    <source>
        <dbReference type="SAM" id="SignalP"/>
    </source>
</evidence>
<dbReference type="KEGG" id="gba:J421_1263"/>
<dbReference type="Proteomes" id="UP000019151">
    <property type="component" value="Chromosome"/>
</dbReference>
<evidence type="ECO:0000313" key="3">
    <source>
        <dbReference type="Proteomes" id="UP000019151"/>
    </source>
</evidence>
<keyword evidence="1" id="KW-0732">Signal</keyword>
<dbReference type="PROSITE" id="PS51257">
    <property type="entry name" value="PROKAR_LIPOPROTEIN"/>
    <property type="match status" value="1"/>
</dbReference>
<organism evidence="2 3">
    <name type="scientific">Gemmatirosa kalamazoonensis</name>
    <dbReference type="NCBI Taxonomy" id="861299"/>
    <lineage>
        <taxon>Bacteria</taxon>
        <taxon>Pseudomonadati</taxon>
        <taxon>Gemmatimonadota</taxon>
        <taxon>Gemmatimonadia</taxon>
        <taxon>Gemmatimonadales</taxon>
        <taxon>Gemmatimonadaceae</taxon>
        <taxon>Gemmatirosa</taxon>
    </lineage>
</organism>
<name>W0REP9_9BACT</name>
<evidence type="ECO:0008006" key="4">
    <source>
        <dbReference type="Google" id="ProtNLM"/>
    </source>
</evidence>
<dbReference type="HOGENOM" id="CLU_1592191_0_0_0"/>
<feature type="chain" id="PRO_5004794023" description="Lipoprotein" evidence="1">
    <location>
        <begin position="22"/>
        <end position="167"/>
    </location>
</feature>
<dbReference type="eggNOG" id="ENOG502ZQFJ">
    <property type="taxonomic scope" value="Bacteria"/>
</dbReference>
<dbReference type="PATRIC" id="fig|861299.3.peg.1281"/>
<sequence>MPLGSGRRLAAVLVAASAACAACTGGSRTPAGAGEPGAGDRAALHDALRAAGVLDSARQLVHLTHVCDLVIGGARYPVADVMELVRGATTPRGVNRIVVLDGARRPVRTVAYTTERPLYCVGDRLVVYGDLAVDGVEPSGNVLRFADAGRSVTVEHVDPNALPGSAF</sequence>
<dbReference type="STRING" id="861299.J421_1263"/>
<dbReference type="EMBL" id="CP007128">
    <property type="protein sequence ID" value="AHG88800.1"/>
    <property type="molecule type" value="Genomic_DNA"/>
</dbReference>
<evidence type="ECO:0000313" key="2">
    <source>
        <dbReference type="EMBL" id="AHG88800.1"/>
    </source>
</evidence>
<dbReference type="RefSeq" id="WP_025410325.1">
    <property type="nucleotide sequence ID" value="NZ_CP007128.1"/>
</dbReference>
<gene>
    <name evidence="2" type="ORF">J421_1263</name>
</gene>
<reference evidence="2 3" key="1">
    <citation type="journal article" date="2014" name="Genome Announc.">
        <title>Genome Sequence and Methylome of Soil Bacterium Gemmatirosa kalamazoonensis KBS708T, a Member of the Rarely Cultivated Gemmatimonadetes Phylum.</title>
        <authorList>
            <person name="Debruyn J.M."/>
            <person name="Radosevich M."/>
            <person name="Wommack K.E."/>
            <person name="Polson S.W."/>
            <person name="Hauser L.J."/>
            <person name="Fawaz M.N."/>
            <person name="Korlach J."/>
            <person name="Tsai Y.C."/>
        </authorList>
    </citation>
    <scope>NUCLEOTIDE SEQUENCE [LARGE SCALE GENOMIC DNA]</scope>
    <source>
        <strain evidence="2 3">KBS708</strain>
    </source>
</reference>
<dbReference type="InParanoid" id="W0REP9"/>
<keyword evidence="3" id="KW-1185">Reference proteome</keyword>
<dbReference type="AlphaFoldDB" id="W0REP9"/>
<proteinExistence type="predicted"/>